<dbReference type="Proteomes" id="UP000677228">
    <property type="component" value="Unassembled WGS sequence"/>
</dbReference>
<comment type="caution">
    <text evidence="2">The sequence shown here is derived from an EMBL/GenBank/DDBJ whole genome shotgun (WGS) entry which is preliminary data.</text>
</comment>
<accession>A0A8S2Y8A0</accession>
<evidence type="ECO:0000313" key="3">
    <source>
        <dbReference type="Proteomes" id="UP000682733"/>
    </source>
</evidence>
<dbReference type="AlphaFoldDB" id="A0A8S2Y8A0"/>
<reference evidence="2" key="1">
    <citation type="submission" date="2021-02" db="EMBL/GenBank/DDBJ databases">
        <authorList>
            <person name="Nowell W R."/>
        </authorList>
    </citation>
    <scope>NUCLEOTIDE SEQUENCE</scope>
</reference>
<name>A0A8S2Y8A0_9BILA</name>
<organism evidence="2 3">
    <name type="scientific">Didymodactylos carnosus</name>
    <dbReference type="NCBI Taxonomy" id="1234261"/>
    <lineage>
        <taxon>Eukaryota</taxon>
        <taxon>Metazoa</taxon>
        <taxon>Spiralia</taxon>
        <taxon>Gnathifera</taxon>
        <taxon>Rotifera</taxon>
        <taxon>Eurotatoria</taxon>
        <taxon>Bdelloidea</taxon>
        <taxon>Philodinida</taxon>
        <taxon>Philodinidae</taxon>
        <taxon>Didymodactylos</taxon>
    </lineage>
</organism>
<dbReference type="Proteomes" id="UP000682733">
    <property type="component" value="Unassembled WGS sequence"/>
</dbReference>
<protein>
    <submittedName>
        <fullName evidence="2">Uncharacterized protein</fullName>
    </submittedName>
</protein>
<sequence length="56" mass="6317">IASTNNTGQIFSLADASVRLAHEVETIQTETLNIEQQLYTGQLNDEVRMLVFTNDY</sequence>
<evidence type="ECO:0000313" key="2">
    <source>
        <dbReference type="EMBL" id="CAF4531013.1"/>
    </source>
</evidence>
<proteinExistence type="predicted"/>
<dbReference type="EMBL" id="CAJOBA010104224">
    <property type="protein sequence ID" value="CAF4531013.1"/>
    <property type="molecule type" value="Genomic_DNA"/>
</dbReference>
<dbReference type="EMBL" id="CAJNOK010072282">
    <property type="protein sequence ID" value="CAF1666000.1"/>
    <property type="molecule type" value="Genomic_DNA"/>
</dbReference>
<gene>
    <name evidence="1" type="ORF">OVA965_LOCUS45507</name>
    <name evidence="2" type="ORF">TMI583_LOCUS49052</name>
</gene>
<feature type="non-terminal residue" evidence="2">
    <location>
        <position position="1"/>
    </location>
</feature>
<evidence type="ECO:0000313" key="1">
    <source>
        <dbReference type="EMBL" id="CAF1666000.1"/>
    </source>
</evidence>